<dbReference type="PANTHER" id="PTHR45716">
    <property type="entry name" value="BITESIZE, ISOFORM I"/>
    <property type="match status" value="1"/>
</dbReference>
<dbReference type="InterPro" id="IPR043567">
    <property type="entry name" value="SYTL1-5_C2B"/>
</dbReference>
<dbReference type="PANTHER" id="PTHR45716:SF2">
    <property type="entry name" value="BITESIZE, ISOFORM I"/>
    <property type="match status" value="1"/>
</dbReference>
<dbReference type="GO" id="GO:0006887">
    <property type="term" value="P:exocytosis"/>
    <property type="evidence" value="ECO:0007669"/>
    <property type="project" value="TreeGrafter"/>
</dbReference>
<dbReference type="CDD" id="cd08521">
    <property type="entry name" value="C2A_SLP"/>
    <property type="match status" value="1"/>
</dbReference>
<dbReference type="GO" id="GO:0005886">
    <property type="term" value="C:plasma membrane"/>
    <property type="evidence" value="ECO:0007669"/>
    <property type="project" value="TreeGrafter"/>
</dbReference>
<accession>A0A8B7NK33</accession>
<sequence length="388" mass="42954">MMTCSGDVSSSAADEDVEKLLMFQDRKRQHSLTTLGSRSESLPSVCSGSGGGYTTVAVKGQVLLALDYNYKEAALQCHVLQCRDIAAVDGKRGRSDPYVKVYLLPDKTKAGKRKTKVKKHTLNPTFDEVLKFPVALSGMASRTLWLSVWHSDMFGRNDFLGEVLLPMTEVALDDGAPRWHSLQERSESVDELPPITGGSRGEVIVALKFVPPDLSGSSTSLSSVGLGGSRRGRRSKGGLYVLIKEAKNLQSNKPNGTADPVCKATLMPEKGRSSKQKTAVCRRTLNPSWHHTMHFDDVSLQDLIERSLELAIWDHDRLGPSQFLGGCRLNLGLGLSFGRPAEWMDATGFERRIWQHMLEKADLWVESSLLLRTYMDRPVYPMEQTSAE</sequence>
<dbReference type="OrthoDB" id="195679at2759"/>
<dbReference type="PRINTS" id="PR00399">
    <property type="entry name" value="SYNAPTOTAGMN"/>
</dbReference>
<dbReference type="KEGG" id="hazt:108670686"/>
<name>A0A8B7NK33_HYAAZ</name>
<dbReference type="SMART" id="SM00239">
    <property type="entry name" value="C2"/>
    <property type="match status" value="2"/>
</dbReference>
<dbReference type="Gene3D" id="2.60.40.150">
    <property type="entry name" value="C2 domain"/>
    <property type="match status" value="2"/>
</dbReference>
<proteinExistence type="predicted"/>
<keyword evidence="2" id="KW-0677">Repeat</keyword>
<dbReference type="CDD" id="cd04020">
    <property type="entry name" value="C2B_SLP_1-2-3-4"/>
    <property type="match status" value="1"/>
</dbReference>
<evidence type="ECO:0000313" key="5">
    <source>
        <dbReference type="Proteomes" id="UP000694843"/>
    </source>
</evidence>
<dbReference type="PROSITE" id="PS50004">
    <property type="entry name" value="C2"/>
    <property type="match status" value="2"/>
</dbReference>
<dbReference type="InterPro" id="IPR001565">
    <property type="entry name" value="Synaptotagmin"/>
</dbReference>
<dbReference type="GO" id="GO:0070382">
    <property type="term" value="C:exocytic vesicle"/>
    <property type="evidence" value="ECO:0007669"/>
    <property type="project" value="TreeGrafter"/>
</dbReference>
<evidence type="ECO:0000313" key="7">
    <source>
        <dbReference type="RefSeq" id="XP_047737424.1"/>
    </source>
</evidence>
<dbReference type="RefSeq" id="XP_047737424.1">
    <property type="nucleotide sequence ID" value="XM_047881468.1"/>
</dbReference>
<dbReference type="PRINTS" id="PR00360">
    <property type="entry name" value="C2DOMAIN"/>
</dbReference>
<dbReference type="FunFam" id="2.60.40.150:FF:000006">
    <property type="entry name" value="Synaptotagmin-like 5, isoform CRA_a"/>
    <property type="match status" value="1"/>
</dbReference>
<evidence type="ECO:0000256" key="1">
    <source>
        <dbReference type="ARBA" id="ARBA00004370"/>
    </source>
</evidence>
<dbReference type="InterPro" id="IPR035892">
    <property type="entry name" value="C2_domain_sf"/>
</dbReference>
<dbReference type="AlphaFoldDB" id="A0A8B7NK33"/>
<dbReference type="SUPFAM" id="SSF49562">
    <property type="entry name" value="C2 domain (Calcium/lipid-binding domain, CaLB)"/>
    <property type="match status" value="2"/>
</dbReference>
<feature type="domain" description="C2" evidence="4">
    <location>
        <begin position="58"/>
        <end position="180"/>
    </location>
</feature>
<protein>
    <submittedName>
        <fullName evidence="6">Synaptotagmin-like protein 4 isoform X1</fullName>
    </submittedName>
    <submittedName>
        <fullName evidence="7">Synaptotagmin-like protein 4 isoform X2</fullName>
    </submittedName>
</protein>
<dbReference type="RefSeq" id="XP_018013661.2">
    <property type="nucleotide sequence ID" value="XM_018158172.2"/>
</dbReference>
<dbReference type="Pfam" id="PF00168">
    <property type="entry name" value="C2"/>
    <property type="match status" value="2"/>
</dbReference>
<feature type="domain" description="C2" evidence="4">
    <location>
        <begin position="218"/>
        <end position="344"/>
    </location>
</feature>
<gene>
    <name evidence="6 7" type="primary">LOC108670686</name>
</gene>
<dbReference type="OMA" id="PKVNSIY"/>
<dbReference type="Proteomes" id="UP000694843">
    <property type="component" value="Unplaced"/>
</dbReference>
<dbReference type="CTD" id="3346167"/>
<keyword evidence="3" id="KW-0472">Membrane</keyword>
<dbReference type="GeneID" id="108670686"/>
<evidence type="ECO:0000256" key="2">
    <source>
        <dbReference type="ARBA" id="ARBA00022737"/>
    </source>
</evidence>
<organism evidence="5 6">
    <name type="scientific">Hyalella azteca</name>
    <name type="common">Amphipod</name>
    <dbReference type="NCBI Taxonomy" id="294128"/>
    <lineage>
        <taxon>Eukaryota</taxon>
        <taxon>Metazoa</taxon>
        <taxon>Ecdysozoa</taxon>
        <taxon>Arthropoda</taxon>
        <taxon>Crustacea</taxon>
        <taxon>Multicrustacea</taxon>
        <taxon>Malacostraca</taxon>
        <taxon>Eumalacostraca</taxon>
        <taxon>Peracarida</taxon>
        <taxon>Amphipoda</taxon>
        <taxon>Senticaudata</taxon>
        <taxon>Talitrida</taxon>
        <taxon>Talitroidea</taxon>
        <taxon>Hyalellidae</taxon>
        <taxon>Hyalella</taxon>
    </lineage>
</organism>
<keyword evidence="5" id="KW-1185">Reference proteome</keyword>
<evidence type="ECO:0000313" key="6">
    <source>
        <dbReference type="RefSeq" id="XP_018013661.2"/>
    </source>
</evidence>
<dbReference type="GO" id="GO:0042043">
    <property type="term" value="F:neurexin family protein binding"/>
    <property type="evidence" value="ECO:0007669"/>
    <property type="project" value="TreeGrafter"/>
</dbReference>
<reference evidence="6 7" key="1">
    <citation type="submission" date="2025-04" db="UniProtKB">
        <authorList>
            <consortium name="RefSeq"/>
        </authorList>
    </citation>
    <scope>IDENTIFICATION</scope>
    <source>
        <tissue evidence="6 7">Whole organism</tissue>
    </source>
</reference>
<evidence type="ECO:0000259" key="4">
    <source>
        <dbReference type="PROSITE" id="PS50004"/>
    </source>
</evidence>
<evidence type="ECO:0000256" key="3">
    <source>
        <dbReference type="ARBA" id="ARBA00023136"/>
    </source>
</evidence>
<comment type="subcellular location">
    <subcellularLocation>
        <location evidence="1">Membrane</location>
    </subcellularLocation>
</comment>
<dbReference type="InterPro" id="IPR000008">
    <property type="entry name" value="C2_dom"/>
</dbReference>